<evidence type="ECO:0000256" key="1">
    <source>
        <dbReference type="SAM" id="SignalP"/>
    </source>
</evidence>
<accession>A0A1M6XSP1</accession>
<evidence type="ECO:0000313" key="3">
    <source>
        <dbReference type="Proteomes" id="UP000184111"/>
    </source>
</evidence>
<dbReference type="Proteomes" id="UP000184111">
    <property type="component" value="Unassembled WGS sequence"/>
</dbReference>
<dbReference type="AlphaFoldDB" id="A0A1M6XSP1"/>
<dbReference type="RefSeq" id="WP_265737147.1">
    <property type="nucleotide sequence ID" value="NZ_FRBI01000002.1"/>
</dbReference>
<organism evidence="2 3">
    <name type="scientific">Actinacidiphila paucisporea</name>
    <dbReference type="NCBI Taxonomy" id="310782"/>
    <lineage>
        <taxon>Bacteria</taxon>
        <taxon>Bacillati</taxon>
        <taxon>Actinomycetota</taxon>
        <taxon>Actinomycetes</taxon>
        <taxon>Kitasatosporales</taxon>
        <taxon>Streptomycetaceae</taxon>
        <taxon>Actinacidiphila</taxon>
    </lineage>
</organism>
<keyword evidence="1" id="KW-0732">Signal</keyword>
<evidence type="ECO:0000313" key="2">
    <source>
        <dbReference type="EMBL" id="SHL08869.1"/>
    </source>
</evidence>
<feature type="signal peptide" evidence="1">
    <location>
        <begin position="1"/>
        <end position="25"/>
    </location>
</feature>
<protein>
    <submittedName>
        <fullName evidence="2">Uncharacterized protein</fullName>
    </submittedName>
</protein>
<feature type="chain" id="PRO_5013155794" evidence="1">
    <location>
        <begin position="26"/>
        <end position="44"/>
    </location>
</feature>
<dbReference type="EMBL" id="FRBI01000002">
    <property type="protein sequence ID" value="SHL08869.1"/>
    <property type="molecule type" value="Genomic_DNA"/>
</dbReference>
<proteinExistence type="predicted"/>
<name>A0A1M6XSP1_9ACTN</name>
<gene>
    <name evidence="2" type="ORF">SAMN05216499_102512</name>
</gene>
<reference evidence="2 3" key="1">
    <citation type="submission" date="2016-11" db="EMBL/GenBank/DDBJ databases">
        <authorList>
            <person name="Jaros S."/>
            <person name="Januszkiewicz K."/>
            <person name="Wedrychowicz H."/>
        </authorList>
    </citation>
    <scope>NUCLEOTIDE SEQUENCE [LARGE SCALE GENOMIC DNA]</scope>
    <source>
        <strain evidence="2 3">CGMCC 4.2025</strain>
    </source>
</reference>
<keyword evidence="3" id="KW-1185">Reference proteome</keyword>
<sequence length="44" mass="4445">MIGTKRLTTLAALTALALADVTACATEAGVPSLDYATVLTILPL</sequence>